<keyword evidence="4" id="KW-0378">Hydrolase</keyword>
<evidence type="ECO:0000259" key="10">
    <source>
        <dbReference type="PROSITE" id="PS50525"/>
    </source>
</evidence>
<protein>
    <recommendedName>
        <fullName evidence="2">RNA-directed RNA polymerase L</fullName>
        <ecNumber evidence="1">2.7.7.48</ecNumber>
    </recommendedName>
    <alternativeName>
        <fullName evidence="6">Large structural protein</fullName>
    </alternativeName>
    <alternativeName>
        <fullName evidence="8">Replicase</fullName>
    </alternativeName>
    <alternativeName>
        <fullName evidence="7">Transcriptase</fullName>
    </alternativeName>
</protein>
<evidence type="ECO:0000313" key="11">
    <source>
        <dbReference type="EMBL" id="AOX47534.1"/>
    </source>
</evidence>
<evidence type="ECO:0000256" key="7">
    <source>
        <dbReference type="ARBA" id="ARBA00030436"/>
    </source>
</evidence>
<evidence type="ECO:0000256" key="9">
    <source>
        <dbReference type="ARBA" id="ARBA00034123"/>
    </source>
</evidence>
<evidence type="ECO:0000256" key="8">
    <source>
        <dbReference type="ARBA" id="ARBA00031012"/>
    </source>
</evidence>
<comment type="similarity">
    <text evidence="9">Belongs to the Bunyavirales RNA polymerase family.</text>
</comment>
<evidence type="ECO:0000313" key="12">
    <source>
        <dbReference type="Proteomes" id="UP000266914"/>
    </source>
</evidence>
<dbReference type="GeneID" id="41324550"/>
<keyword evidence="11" id="KW-0548">Nucleotidyltransferase</keyword>
<accession>A0A2Z2CF66</accession>
<dbReference type="PROSITE" id="PS50525">
    <property type="entry name" value="RDRP_SSRNA_NEG_SEG"/>
    <property type="match status" value="1"/>
</dbReference>
<dbReference type="GO" id="GO:0003968">
    <property type="term" value="F:RNA-directed RNA polymerase activity"/>
    <property type="evidence" value="ECO:0007669"/>
    <property type="project" value="UniProtKB-KW"/>
</dbReference>
<dbReference type="Pfam" id="PF15518">
    <property type="entry name" value="L_protein_N"/>
    <property type="match status" value="1"/>
</dbReference>
<dbReference type="GO" id="GO:0016787">
    <property type="term" value="F:hydrolase activity"/>
    <property type="evidence" value="ECO:0007669"/>
    <property type="project" value="UniProtKB-KW"/>
</dbReference>
<organism evidence="11 12">
    <name type="scientific">Pidgey virus</name>
    <dbReference type="NCBI Taxonomy" id="1911436"/>
    <lineage>
        <taxon>Viruses</taxon>
        <taxon>Riboviria</taxon>
        <taxon>Orthornavirae</taxon>
        <taxon>Negarnaviricota</taxon>
        <taxon>Polyploviricotina</taxon>
        <taxon>Bunyaviricetes</taxon>
        <taxon>Hareavirales</taxon>
        <taxon>Phenuiviridae</taxon>
        <taxon>Pidchovirus</taxon>
        <taxon>Pidchovirus pidgei</taxon>
    </lineage>
</organism>
<dbReference type="EMBL" id="KX852391">
    <property type="protein sequence ID" value="AOX47534.1"/>
    <property type="molecule type" value="Viral_cRNA"/>
</dbReference>
<dbReference type="Proteomes" id="UP000266914">
    <property type="component" value="Genome"/>
</dbReference>
<dbReference type="InterPro" id="IPR007099">
    <property type="entry name" value="RNA-dir_pol_NSvirus"/>
</dbReference>
<dbReference type="GO" id="GO:0039694">
    <property type="term" value="P:viral RNA genome replication"/>
    <property type="evidence" value="ECO:0007669"/>
    <property type="project" value="InterPro"/>
</dbReference>
<evidence type="ECO:0000256" key="5">
    <source>
        <dbReference type="ARBA" id="ARBA00022842"/>
    </source>
</evidence>
<name>A0A2Z2CF66_9VIRU</name>
<keyword evidence="5" id="KW-0460">Magnesium</keyword>
<sequence length="2267" mass="263358">MDFNNLIKHNIRLEINKMKEEGRFHNLDLVSNHPLFSFNKFLNCTVPKYELKENKLSTNSKTFNKQVSISFKIIEEDSDTEDGLTYRSDTVVSTDFSFVGLEKVNFVHDYTFSVICDNTDFELRTWETYPDNKDDNTPDYCYVEDNDFIVIEFTTNGGQNNDKGMRRDILHKLEKYSEPLLNRLLKKREQSETINAWLFVINVSQNSIYLNFDLQVGSRQIIHELCLRYVLARDIECDLIKSGKLPSRTSEEMSLDMKALTNMFTRIKFWKTDPEEPLTGCLTEQELDKFVNPDPAALNKRLRRTERMIREIRNKASRKNLELSNFSQTLRNRDKKEDIIKPNLESYNRLVATEQDIKLNSENCYSEVESYEIKQSNSTFRRDIKTVCPFPFVILDRNNDYNMPGPISINGQISSLQGAFYEKENATGAVWTHVLEQIRFYNAVDDDESLEDQIFRACNPVSTNDVNFRNKRHRIQVVNDDVSQIELAKRGIYKKTLNMNNEVRAYIHEKSKPFSITTSTIDIEQFITDPELALFTDTEEIHFVTSEVKKLLIDSIKLHIPESDSKVYDNLVTKILGLPIMRWAKLVADMALEIDISMKQHVGKNQFIVKRVKDHNMFLLLRPTNQDGFINYSLLWHDDDTFLSRDSSIFPTIHKYGEYNYTDFRSLTADKLSNQVSMESIIFNQIVFWLNEYKVNVLDDNLFKNHDLTNVKQAYSMILASTLIASEDKKQTEQVLTNIRYVYMEGFVSFPRMPKPQKMIKKLPDVLRSRLTIYFVKKTLELMKYICDGGHFYRTIRMDELDMPETYRTNMINYITKEKTEDLNLIINLMYIGYLNNKAELMQGNQLNTLYKKIIEMEKLFTDDIKKTIGKVDVENPKKLEELKRHEYSTDMLYFGCLQASAKLKNNKGQTFRQQVEESFLRKLSLTNVLNTFGTLKSSSTFDSQNDFHYEIKETYELLTKEKKAILKKENMKPNRSKVIIEALDYLEKYPDLWNLVPVCLEELMEKNRLDVDLFDKAQHGGIREIFILNFSSRVCQYVLESMSRSLCECFPMEMMTHPRNKDILVGTHNQASQEMFKGKSSLTLSSSDDAEKWNQAHYVGKFGQMLAFFYPKYMWPFISNTLSLWFVRRIKIDPRLIEIMEKHEDLEVEDECFQELYDIYKGRRPTTSWYTGNKRRFINIQSGFMQGILHYTSSLFHVISLECTNTLSLAVIKTFLDKMNLREHSFVITFMVSSDDSSMMLSLPAYSVKVAQFMSLCASMCFDIKTFVGESLGIYLSVKSTQNTMFCMEFNSIFNFQESRYHAYIKQVMAVHLLSEKESLIARQEESSNALTSIVENGGSFLLASLCQFSQGLMHYRFLGSSVLPIVTNLIADKLLELRDPSVGYFLMDNPLISGITGFKYNMWNLIETDSSMSTFFKFILDNALAKEATESLTSKQLTLHTTSSGLFTNQLIIPYGENRKLRSVQEKLNIDDSIYEQVNADPSVLYFKPRSSESIVLLAKLKFLSPGVVESFSRGVGMAKLMAHSVYITTNAILDESANFYAVKDTTKKVKTSMTKRLLENIEVMNDLEISLNNEEKTALFPLHDEYYSLKANAAMLRLRDLQIKIKRTKNVKSTIVIHEADPILLPTNQIIAWKWFTKSTNLSRSVMEELWSRLKNHFKWLRENYNETLAISPFNNHYQILNFFSRIDATSRRIHLLGAPLGYGSAHSNLITVACRNVWSGHEISLVKDEKEYNLSQEFKCIRHCLYMISRTPLTLKKREEKLCEILLNSKSFSVESNTVNSAKYNLCMIQKTIKNCSLRNSPDKFIKPQSIKPQIPTFRSLILEGRLMKNILMEIQTSRFGIIGSFVLCQNYRVVNGRSEYYGPGTWVGKINEVSVRINLNSREENGKTESYVESMIVNKPKLSNNFFQSLRMLCTEMHVFNTHSVHQNLPKLLTKMHNFMESSKGTSIYYDSEMSTLFDVGSESFIKVTYESGSKSLKLKLGNKYMSIKGEREDAFTILSYSLRSRDYDLSVSDLYLSKLNLGRFLETWVTDKPMKEEDIFKLVEKLKANDSTLKTMGFDIEDLRSWIKDCFISACIKSGLILNKHIKNLNESSMNKTSFIPDYCKRTAGEILEDLTDELCDLLGDLDDSYQFTEDILMEPKSNNIIESEHIEDLVDQDNEEEYVDVMNTLLLETVEYQDKEISVDVRNNNNSFIYAVRRLELELGRYSLTQFLSFKVVTNNVTEDKMKLLTFILQSKEEDYTHLKMSKLEDPSTSFDDDFV</sequence>
<dbReference type="RefSeq" id="YP_009666272.1">
    <property type="nucleotide sequence ID" value="NC_043482.1"/>
</dbReference>
<feature type="domain" description="RdRp catalytic" evidence="10">
    <location>
        <begin position="1073"/>
        <end position="1269"/>
    </location>
</feature>
<evidence type="ECO:0000256" key="1">
    <source>
        <dbReference type="ARBA" id="ARBA00012494"/>
    </source>
</evidence>
<evidence type="ECO:0000256" key="6">
    <source>
        <dbReference type="ARBA" id="ARBA00030285"/>
    </source>
</evidence>
<evidence type="ECO:0000256" key="4">
    <source>
        <dbReference type="ARBA" id="ARBA00022801"/>
    </source>
</evidence>
<dbReference type="KEGG" id="vg:41324550"/>
<reference evidence="11 12" key="1">
    <citation type="submission" date="2016-09" db="EMBL/GenBank/DDBJ databases">
        <title>Genome sequences of viruses from moths from Washington state.</title>
        <authorList>
            <person name="Greninger A.L."/>
            <person name="Makhsous N."/>
            <person name="Jerome K.R."/>
            <person name="Droppers D."/>
        </authorList>
    </citation>
    <scope>NUCLEOTIDE SEQUENCE [LARGE SCALE GENOMIC DNA]</scope>
    <source>
        <strain evidence="11 12">M6</strain>
    </source>
</reference>
<dbReference type="Pfam" id="PF04196">
    <property type="entry name" value="Bunya_RdRp"/>
    <property type="match status" value="1"/>
</dbReference>
<dbReference type="InterPro" id="IPR029124">
    <property type="entry name" value="L_protein_N"/>
</dbReference>
<evidence type="ECO:0000256" key="2">
    <source>
        <dbReference type="ARBA" id="ARBA00018602"/>
    </source>
</evidence>
<keyword evidence="12" id="KW-1185">Reference proteome</keyword>
<proteinExistence type="inferred from homology"/>
<evidence type="ECO:0000256" key="3">
    <source>
        <dbReference type="ARBA" id="ARBA00022679"/>
    </source>
</evidence>
<dbReference type="GO" id="GO:0006351">
    <property type="term" value="P:DNA-templated transcription"/>
    <property type="evidence" value="ECO:0007669"/>
    <property type="project" value="InterPro"/>
</dbReference>
<keyword evidence="11" id="KW-0696">RNA-directed RNA polymerase</keyword>
<dbReference type="EC" id="2.7.7.48" evidence="1"/>
<keyword evidence="3" id="KW-0808">Transferase</keyword>
<dbReference type="InterPro" id="IPR007322">
    <property type="entry name" value="RNA_pol_bunyavir"/>
</dbReference>